<protein>
    <recommendedName>
        <fullName evidence="7">Eukaryotic translation initiation factor 3 subunit A</fullName>
        <shortName evidence="7">eIF3a</shortName>
    </recommendedName>
    <alternativeName>
        <fullName evidence="7">Eukaryotic translation initiation factor 3 110 kDa subunit homolog</fullName>
        <shortName evidence="7">eIF3 p110</shortName>
    </alternativeName>
    <alternativeName>
        <fullName evidence="7">Translation initiation factor eIF3, p110 subunit homolog</fullName>
    </alternativeName>
</protein>
<dbReference type="InterPro" id="IPR054711">
    <property type="entry name" value="eIF3a_PCI_TPR-like"/>
</dbReference>
<comment type="similarity">
    <text evidence="7">Belongs to the eIF-3 subunit A family.</text>
</comment>
<evidence type="ECO:0000256" key="6">
    <source>
        <dbReference type="ARBA" id="ARBA00023054"/>
    </source>
</evidence>
<evidence type="ECO:0000259" key="9">
    <source>
        <dbReference type="PROSITE" id="PS50250"/>
    </source>
</evidence>
<feature type="compositionally biased region" description="Basic and acidic residues" evidence="8">
    <location>
        <begin position="947"/>
        <end position="1032"/>
    </location>
</feature>
<dbReference type="EMBL" id="CP089281">
    <property type="protein sequence ID" value="USP82823.1"/>
    <property type="molecule type" value="Genomic_DNA"/>
</dbReference>
<feature type="compositionally biased region" description="Polar residues" evidence="8">
    <location>
        <begin position="129"/>
        <end position="142"/>
    </location>
</feature>
<organism evidence="10 11">
    <name type="scientific">Curvularia clavata</name>
    <dbReference type="NCBI Taxonomy" id="95742"/>
    <lineage>
        <taxon>Eukaryota</taxon>
        <taxon>Fungi</taxon>
        <taxon>Dikarya</taxon>
        <taxon>Ascomycota</taxon>
        <taxon>Pezizomycotina</taxon>
        <taxon>Dothideomycetes</taxon>
        <taxon>Pleosporomycetidae</taxon>
        <taxon>Pleosporales</taxon>
        <taxon>Pleosporineae</taxon>
        <taxon>Pleosporaceae</taxon>
        <taxon>Curvularia</taxon>
    </lineage>
</organism>
<keyword evidence="11" id="KW-1185">Reference proteome</keyword>
<dbReference type="GO" id="GO:0003729">
    <property type="term" value="F:mRNA binding"/>
    <property type="evidence" value="ECO:0007669"/>
    <property type="project" value="TreeGrafter"/>
</dbReference>
<feature type="compositionally biased region" description="Low complexity" evidence="8">
    <location>
        <begin position="1"/>
        <end position="16"/>
    </location>
</feature>
<dbReference type="Pfam" id="PF22591">
    <property type="entry name" value="eIF3a_PCI_TPR-like"/>
    <property type="match status" value="1"/>
</dbReference>
<keyword evidence="2 7" id="KW-0963">Cytoplasm</keyword>
<accession>A0A9Q9DW06</accession>
<dbReference type="GO" id="GO:0071541">
    <property type="term" value="C:eukaryotic translation initiation factor 3 complex, eIF3m"/>
    <property type="evidence" value="ECO:0007669"/>
    <property type="project" value="TreeGrafter"/>
</dbReference>
<feature type="region of interest" description="Disordered" evidence="8">
    <location>
        <begin position="947"/>
        <end position="1215"/>
    </location>
</feature>
<keyword evidence="5 7" id="KW-0648">Protein biosynthesis</keyword>
<dbReference type="InterPro" id="IPR000717">
    <property type="entry name" value="PCI_dom"/>
</dbReference>
<dbReference type="FunFam" id="4.10.860.10:FF:000001">
    <property type="entry name" value="Eukaryotic translation initiation factor 3 subunit A"/>
    <property type="match status" value="1"/>
</dbReference>
<dbReference type="HAMAP" id="MF_03000">
    <property type="entry name" value="eIF3a"/>
    <property type="match status" value="1"/>
</dbReference>
<dbReference type="FunFam" id="1.25.40.860:FF:000003">
    <property type="entry name" value="Eukaryotic translation initiation factor 3 subunit A"/>
    <property type="match status" value="1"/>
</dbReference>
<evidence type="ECO:0000256" key="4">
    <source>
        <dbReference type="ARBA" id="ARBA00022884"/>
    </source>
</evidence>
<dbReference type="OrthoDB" id="18884at2759"/>
<dbReference type="PANTHER" id="PTHR14005">
    <property type="entry name" value="EUKARYOTIC TRANSLATION INITIATION FACTOR 3, THETA SUBUNIT"/>
    <property type="match status" value="1"/>
</dbReference>
<feature type="coiled-coil region" evidence="7">
    <location>
        <begin position="839"/>
        <end position="907"/>
    </location>
</feature>
<feature type="compositionally biased region" description="Basic and acidic residues" evidence="8">
    <location>
        <begin position="1177"/>
        <end position="1194"/>
    </location>
</feature>
<keyword evidence="6 7" id="KW-0175">Coiled coil</keyword>
<evidence type="ECO:0000256" key="8">
    <source>
        <dbReference type="SAM" id="MobiDB-lite"/>
    </source>
</evidence>
<dbReference type="GO" id="GO:0003743">
    <property type="term" value="F:translation initiation factor activity"/>
    <property type="evidence" value="ECO:0007669"/>
    <property type="project" value="UniProtKB-UniRule"/>
</dbReference>
<dbReference type="AlphaFoldDB" id="A0A9Q9DW06"/>
<keyword evidence="4 7" id="KW-0694">RNA-binding</keyword>
<name>A0A9Q9DW06_CURCL</name>
<dbReference type="Gene3D" id="4.10.860.10">
    <property type="entry name" value="UVR domain"/>
    <property type="match status" value="1"/>
</dbReference>
<feature type="compositionally biased region" description="Polar residues" evidence="8">
    <location>
        <begin position="108"/>
        <end position="119"/>
    </location>
</feature>
<comment type="subunit">
    <text evidence="7">Component of the eukaryotic translation initiation factor 3 (eIF-3) complex.</text>
</comment>
<dbReference type="GO" id="GO:0033290">
    <property type="term" value="C:eukaryotic 48S preinitiation complex"/>
    <property type="evidence" value="ECO:0007669"/>
    <property type="project" value="UniProtKB-UniRule"/>
</dbReference>
<proteinExistence type="inferred from homology"/>
<dbReference type="GO" id="GO:0016282">
    <property type="term" value="C:eukaryotic 43S preinitiation complex"/>
    <property type="evidence" value="ECO:0007669"/>
    <property type="project" value="UniProtKB-UniRule"/>
</dbReference>
<keyword evidence="3 7" id="KW-0396">Initiation factor</keyword>
<feature type="compositionally biased region" description="Basic and acidic residues" evidence="8">
    <location>
        <begin position="1151"/>
        <end position="1164"/>
    </location>
</feature>
<dbReference type="GO" id="GO:0071540">
    <property type="term" value="C:eukaryotic translation initiation factor 3 complex, eIF3e"/>
    <property type="evidence" value="ECO:0007669"/>
    <property type="project" value="TreeGrafter"/>
</dbReference>
<feature type="region of interest" description="Disordered" evidence="8">
    <location>
        <begin position="243"/>
        <end position="262"/>
    </location>
</feature>
<dbReference type="PANTHER" id="PTHR14005:SF0">
    <property type="entry name" value="EUKARYOTIC TRANSLATION INITIATION FACTOR 3 SUBUNIT A"/>
    <property type="match status" value="1"/>
</dbReference>
<evidence type="ECO:0000313" key="10">
    <source>
        <dbReference type="EMBL" id="USP82823.1"/>
    </source>
</evidence>
<sequence length="1215" mass="136142">MPPTAQSVASSAAAQQHQNKTPAHAIALARPDERSMASVAIGAHSLAGSLPALLCPARTTILQRPDFPTTACERERDPQPPLNLQRPWLRRPLAVKPIRPEPLDLRHQSAQHGATTTLQAREHSVRRPASQSHTHHAPSTPQLIPRSKRAQELIGVDQHQAALQLLHEHVTSKRTRNSPITSLEPVMILFVELCVDLRKGKLAKDGLYQYKNTAQNTNVGTIETVFKRFIELAEQKVTEAQAKADEVQSSLEPSDDKNIDDLEASETPESILLSTVSGEQSRDRTDRAIVTPWLKFLWETYRTVLDIFKNNARLELMYQSTAHQAFQFCSKYARKTEFRRLCELLRNHLQNAAKFSSQMHAINLSDPDTLQRHLDTRFQQLNVAVELELWQEAFRSVEDIHTLLSLSKRPAKNIMMANYFEKLTRIFLVSENYLFHAAAYSRYYNLLRQSAAAVASGQSPKKDNPAVTDADMTKAASFVLLSALAIPVISTSRSRGALVDVDEARKNKNSRLTNLLGMSQAPTRAILFKDALSKGLLKRVRPEIRDLYNILEVDFHPLSICKKISPILSQIGADEDMQKYVGPLQQVILTRLFQQLSQVYDSVEIKFVLGLAQFPEPFHVSAGTIEKFIMNGCKKGDLAIRTDHATGVLTFDSDVFSSAKAMHPGSGAGSAETESRSVQRLQSTPAEIVRSQLTRLAKSLFVTCQYVDPSFNADRLRAKEAALARAKEGAEKEHQDILTRRDIISQKKEAALKAQQAKENEEQTKRLIRQQQIKDEEARRLAEEQKQRAEQRMKAEQKRIQREEMEKQIKELKATTKVDIELPEDLDDLDSQRIRILKLQALEREKNQLGEQLRITGKRIDHLERAYRKEEIKHLKTDYEKQQEADLAAYEKAKAEELKEAEEKHKEDVALKHRLSRLVSPYQQFVSTVKQQRKAEFEKRQKIAQKELESKKAARVKEVKERIAREKREREEAERRQREEEERERAEAEAKAKADEERRARLAEEKAKREEERNALAEKARLQAQREEEAMAKRRAGAGAGASRPFAREPAADTPSAGGPPRLQLAGGKPSWREREAMKAAGQAPPAASTSPAPAAAAPAASPAPEAEAPKRTGYVPPALRQSGGAPGGGWREREASGSGSGSAAGSGRFEAPRGGDRWGDRKASPAATGGYVPPGARRDAPAREGEGERESRPTTEAPASSTGKWVPRHLRDRQ</sequence>
<feature type="region of interest" description="Disordered" evidence="8">
    <location>
        <begin position="104"/>
        <end position="145"/>
    </location>
</feature>
<dbReference type="Proteomes" id="UP001056012">
    <property type="component" value="Chromosome 8"/>
</dbReference>
<dbReference type="FunFam" id="1.25.40.860:FF:000005">
    <property type="entry name" value="Eukaryotic translation initiation factor 3 subunit A"/>
    <property type="match status" value="1"/>
</dbReference>
<dbReference type="GO" id="GO:0043614">
    <property type="term" value="C:multi-eIF complex"/>
    <property type="evidence" value="ECO:0007669"/>
    <property type="project" value="TreeGrafter"/>
</dbReference>
<evidence type="ECO:0000313" key="11">
    <source>
        <dbReference type="Proteomes" id="UP001056012"/>
    </source>
</evidence>
<comment type="subcellular location">
    <subcellularLocation>
        <location evidence="1 7">Cytoplasm</location>
    </subcellularLocation>
</comment>
<evidence type="ECO:0000256" key="2">
    <source>
        <dbReference type="ARBA" id="ARBA00022490"/>
    </source>
</evidence>
<comment type="function">
    <text evidence="7">RNA-binding component of the eukaryotic translation initiation factor 3 (eIF-3) complex, which is involved in protein synthesis of a specialized repertoire of mRNAs and, together with other initiation factors, stimulates binding of mRNA and methionyl-tRNAi to the 40S ribosome. The eIF-3 complex specifically targets and initiates translation of a subset of mRNAs involved in cell proliferation.</text>
</comment>
<evidence type="ECO:0000256" key="1">
    <source>
        <dbReference type="ARBA" id="ARBA00004496"/>
    </source>
</evidence>
<evidence type="ECO:0000256" key="3">
    <source>
        <dbReference type="ARBA" id="ARBA00022540"/>
    </source>
</evidence>
<dbReference type="VEuPathDB" id="FungiDB:yc1106_10097"/>
<feature type="coiled-coil region" evidence="7">
    <location>
        <begin position="713"/>
        <end position="815"/>
    </location>
</feature>
<dbReference type="SMART" id="SM00088">
    <property type="entry name" value="PINT"/>
    <property type="match status" value="1"/>
</dbReference>
<reference evidence="10" key="1">
    <citation type="submission" date="2021-12" db="EMBL/GenBank/DDBJ databases">
        <title>Curvularia clavata genome.</title>
        <authorList>
            <person name="Cao Y."/>
        </authorList>
    </citation>
    <scope>NUCLEOTIDE SEQUENCE</scope>
    <source>
        <strain evidence="10">Yc1106</strain>
    </source>
</reference>
<evidence type="ECO:0000256" key="5">
    <source>
        <dbReference type="ARBA" id="ARBA00022917"/>
    </source>
</evidence>
<dbReference type="Gene3D" id="1.25.40.860">
    <property type="match status" value="2"/>
</dbReference>
<feature type="domain" description="PCI" evidence="9">
    <location>
        <begin position="472"/>
        <end position="656"/>
    </location>
</feature>
<feature type="compositionally biased region" description="Low complexity" evidence="8">
    <location>
        <begin position="1079"/>
        <end position="1107"/>
    </location>
</feature>
<feature type="region of interest" description="Disordered" evidence="8">
    <location>
        <begin position="1"/>
        <end position="22"/>
    </location>
</feature>
<gene>
    <name evidence="7" type="primary">TIF32</name>
    <name evidence="10" type="ORF">yc1106_10097</name>
</gene>
<dbReference type="GO" id="GO:0001732">
    <property type="term" value="P:formation of cytoplasmic translation initiation complex"/>
    <property type="evidence" value="ECO:0007669"/>
    <property type="project" value="UniProtKB-UniRule"/>
</dbReference>
<dbReference type="PROSITE" id="PS50250">
    <property type="entry name" value="PCI"/>
    <property type="match status" value="1"/>
</dbReference>
<evidence type="ECO:0000256" key="7">
    <source>
        <dbReference type="HAMAP-Rule" id="MF_03000"/>
    </source>
</evidence>
<dbReference type="InterPro" id="IPR027512">
    <property type="entry name" value="EIF3A"/>
</dbReference>
<dbReference type="GO" id="GO:0002188">
    <property type="term" value="P:translation reinitiation"/>
    <property type="evidence" value="ECO:0007669"/>
    <property type="project" value="TreeGrafter"/>
</dbReference>